<dbReference type="AlphaFoldDB" id="A0A016WPK7"/>
<evidence type="ECO:0000313" key="3">
    <source>
        <dbReference type="Proteomes" id="UP000024635"/>
    </source>
</evidence>
<gene>
    <name evidence="2" type="primary">Acey_s0558.g3430</name>
    <name evidence="2" type="ORF">Y032_0558g3430</name>
</gene>
<feature type="signal peptide" evidence="1">
    <location>
        <begin position="1"/>
        <end position="32"/>
    </location>
</feature>
<keyword evidence="3" id="KW-1185">Reference proteome</keyword>
<organism evidence="2 3">
    <name type="scientific">Ancylostoma ceylanicum</name>
    <dbReference type="NCBI Taxonomy" id="53326"/>
    <lineage>
        <taxon>Eukaryota</taxon>
        <taxon>Metazoa</taxon>
        <taxon>Ecdysozoa</taxon>
        <taxon>Nematoda</taxon>
        <taxon>Chromadorea</taxon>
        <taxon>Rhabditida</taxon>
        <taxon>Rhabditina</taxon>
        <taxon>Rhabditomorpha</taxon>
        <taxon>Strongyloidea</taxon>
        <taxon>Ancylostomatidae</taxon>
        <taxon>Ancylostomatinae</taxon>
        <taxon>Ancylostoma</taxon>
    </lineage>
</organism>
<feature type="chain" id="PRO_5001494827" evidence="1">
    <location>
        <begin position="33"/>
        <end position="87"/>
    </location>
</feature>
<name>A0A016WPK7_9BILA</name>
<sequence length="87" mass="9736">MLHVFTGSCRARFRSMKLLIFSLFCLLSAVSAQVIPPECSNPPCINYIRTLPLSGFMKEVHRHPNLVMRAGRAARFVSDPAETSEDV</sequence>
<proteinExistence type="predicted"/>
<keyword evidence="1" id="KW-0732">Signal</keyword>
<accession>A0A016WPK7</accession>
<comment type="caution">
    <text evidence="2">The sequence shown here is derived from an EMBL/GenBank/DDBJ whole genome shotgun (WGS) entry which is preliminary data.</text>
</comment>
<dbReference type="EMBL" id="JARK01000158">
    <property type="protein sequence ID" value="EYC41754.1"/>
    <property type="molecule type" value="Genomic_DNA"/>
</dbReference>
<reference evidence="3" key="1">
    <citation type="journal article" date="2015" name="Nat. Genet.">
        <title>The genome and transcriptome of the zoonotic hookworm Ancylostoma ceylanicum identify infection-specific gene families.</title>
        <authorList>
            <person name="Schwarz E.M."/>
            <person name="Hu Y."/>
            <person name="Antoshechkin I."/>
            <person name="Miller M.M."/>
            <person name="Sternberg P.W."/>
            <person name="Aroian R.V."/>
        </authorList>
    </citation>
    <scope>NUCLEOTIDE SEQUENCE</scope>
    <source>
        <strain evidence="3">HY135</strain>
    </source>
</reference>
<protein>
    <submittedName>
        <fullName evidence="2">Uncharacterized protein</fullName>
    </submittedName>
</protein>
<dbReference type="Proteomes" id="UP000024635">
    <property type="component" value="Unassembled WGS sequence"/>
</dbReference>
<evidence type="ECO:0000256" key="1">
    <source>
        <dbReference type="SAM" id="SignalP"/>
    </source>
</evidence>
<evidence type="ECO:0000313" key="2">
    <source>
        <dbReference type="EMBL" id="EYC41754.1"/>
    </source>
</evidence>